<evidence type="ECO:0000256" key="1">
    <source>
        <dbReference type="ARBA" id="ARBA00008683"/>
    </source>
</evidence>
<evidence type="ECO:0000256" key="4">
    <source>
        <dbReference type="ARBA" id="ARBA00022825"/>
    </source>
</evidence>
<dbReference type="Proteomes" id="UP000024842">
    <property type="component" value="Unassembled WGS sequence"/>
</dbReference>
<protein>
    <submittedName>
        <fullName evidence="6">Protease 4</fullName>
    </submittedName>
</protein>
<dbReference type="Gene3D" id="3.90.226.10">
    <property type="entry name" value="2-enoyl-CoA Hydratase, Chain A, domain 1"/>
    <property type="match status" value="1"/>
</dbReference>
<comment type="similarity">
    <text evidence="1">Belongs to the peptidase S49 family.</text>
</comment>
<dbReference type="InterPro" id="IPR002142">
    <property type="entry name" value="Peptidase_S49"/>
</dbReference>
<feature type="domain" description="Peptidase S49" evidence="5">
    <location>
        <begin position="156"/>
        <end position="303"/>
    </location>
</feature>
<keyword evidence="2 6" id="KW-0645">Protease</keyword>
<dbReference type="STRING" id="1427503.HE1_00481"/>
<proteinExistence type="inferred from homology"/>
<dbReference type="GO" id="GO:0006508">
    <property type="term" value="P:proteolysis"/>
    <property type="evidence" value="ECO:0007669"/>
    <property type="project" value="UniProtKB-KW"/>
</dbReference>
<evidence type="ECO:0000259" key="5">
    <source>
        <dbReference type="Pfam" id="PF01343"/>
    </source>
</evidence>
<accession>A0A023DXL2</accession>
<organism evidence="6 7">
    <name type="scientific">Holospora elegans E1</name>
    <dbReference type="NCBI Taxonomy" id="1427503"/>
    <lineage>
        <taxon>Bacteria</taxon>
        <taxon>Pseudomonadati</taxon>
        <taxon>Pseudomonadota</taxon>
        <taxon>Alphaproteobacteria</taxon>
        <taxon>Holosporales</taxon>
        <taxon>Holosporaceae</taxon>
        <taxon>Holospora</taxon>
    </lineage>
</organism>
<dbReference type="PANTHER" id="PTHR33209">
    <property type="entry name" value="PROTEASE 4"/>
    <property type="match status" value="1"/>
</dbReference>
<dbReference type="SUPFAM" id="SSF52096">
    <property type="entry name" value="ClpP/crotonase"/>
    <property type="match status" value="1"/>
</dbReference>
<sequence length="304" mass="33760">MMTRILKSWNKQILKDLQEDKRIKGFSLEDGLVNLTCSAQEAKKLGWVDALASCWDQVKLKYTQNEKNADVSEYLKRNKNIWTWIKSKLFHRHHIAILRIDGELGSATFDTQRLCDQLISISQNASISAVFIMLNTPGGTSSAAEALRHGVSCCRNAGKLTVIVMESVAASGGYWIACSGEKIWAQPGTLTGSIGVYAGKFDLQKGLKTWEIGFGSVTTGSGSSESLYTSWSDSQKTRWEKITALGYEHFLSLVAEERKMKKEDVQALAQGQVWTGEEAKTLGLVDELGDFSQALNWAKKEKNH</sequence>
<evidence type="ECO:0000313" key="7">
    <source>
        <dbReference type="Proteomes" id="UP000024842"/>
    </source>
</evidence>
<dbReference type="AlphaFoldDB" id="A0A023DXL2"/>
<reference evidence="6 7" key="1">
    <citation type="journal article" date="2014" name="FEMS Microbiol. Lett.">
        <title>Draft genome sequences of three Holospora species (Holospora obtusa, Holospora undulata, and Holospora elegans), endonuclear symbiotic bacteria of the ciliate Paramecium caudatum.</title>
        <authorList>
            <person name="Dohra H."/>
            <person name="Tanaka K."/>
            <person name="Suzuki T."/>
            <person name="Fujishima M."/>
            <person name="Suzuki H."/>
        </authorList>
    </citation>
    <scope>NUCLEOTIDE SEQUENCE [LARGE SCALE GENOMIC DNA]</scope>
    <source>
        <strain evidence="6 7">E1</strain>
    </source>
</reference>
<dbReference type="EMBL" id="BAUP01000066">
    <property type="protein sequence ID" value="GAJ46156.1"/>
    <property type="molecule type" value="Genomic_DNA"/>
</dbReference>
<evidence type="ECO:0000256" key="3">
    <source>
        <dbReference type="ARBA" id="ARBA00022801"/>
    </source>
</evidence>
<dbReference type="InterPro" id="IPR047272">
    <property type="entry name" value="S49_SppA_C"/>
</dbReference>
<dbReference type="InterPro" id="IPR029045">
    <property type="entry name" value="ClpP/crotonase-like_dom_sf"/>
</dbReference>
<evidence type="ECO:0000313" key="6">
    <source>
        <dbReference type="EMBL" id="GAJ46156.1"/>
    </source>
</evidence>
<dbReference type="GO" id="GO:0008236">
    <property type="term" value="F:serine-type peptidase activity"/>
    <property type="evidence" value="ECO:0007669"/>
    <property type="project" value="UniProtKB-KW"/>
</dbReference>
<comment type="caution">
    <text evidence="6">The sequence shown here is derived from an EMBL/GenBank/DDBJ whole genome shotgun (WGS) entry which is preliminary data.</text>
</comment>
<dbReference type="CDD" id="cd07023">
    <property type="entry name" value="S49_Sppa_N_C"/>
    <property type="match status" value="1"/>
</dbReference>
<dbReference type="Pfam" id="PF01343">
    <property type="entry name" value="Peptidase_S49"/>
    <property type="match status" value="1"/>
</dbReference>
<gene>
    <name evidence="6" type="ORF">HE1_00481</name>
</gene>
<dbReference type="OrthoDB" id="9764363at2"/>
<dbReference type="Gene3D" id="6.20.330.10">
    <property type="match status" value="1"/>
</dbReference>
<dbReference type="PANTHER" id="PTHR33209:SF1">
    <property type="entry name" value="PEPTIDASE S49 DOMAIN-CONTAINING PROTEIN"/>
    <property type="match status" value="1"/>
</dbReference>
<name>A0A023DXL2_9PROT</name>
<keyword evidence="3" id="KW-0378">Hydrolase</keyword>
<dbReference type="RefSeq" id="WP_084490944.1">
    <property type="nucleotide sequence ID" value="NZ_BAUP01000066.1"/>
</dbReference>
<evidence type="ECO:0000256" key="2">
    <source>
        <dbReference type="ARBA" id="ARBA00022670"/>
    </source>
</evidence>
<keyword evidence="4" id="KW-0720">Serine protease</keyword>
<keyword evidence="7" id="KW-1185">Reference proteome</keyword>